<evidence type="ECO:0000313" key="2">
    <source>
        <dbReference type="EMBL" id="MEB5476449.1"/>
    </source>
</evidence>
<feature type="signal peptide" evidence="1">
    <location>
        <begin position="1"/>
        <end position="20"/>
    </location>
</feature>
<dbReference type="Pfam" id="PF04338">
    <property type="entry name" value="DUF481"/>
    <property type="match status" value="1"/>
</dbReference>
<keyword evidence="1" id="KW-0732">Signal</keyword>
<evidence type="ECO:0000256" key="1">
    <source>
        <dbReference type="SAM" id="SignalP"/>
    </source>
</evidence>
<sequence length="258" mass="28283">MHKRIIIGILTTLAGSSLFAADLGPTRTGGANTIKVDNDKPFRLEGDIGYLFNNSKTTDGSSTNKTNLTARILFQRQAGIWGQEVIASAVSTHDDNATNNIERYLLAGKLSHSSSDTIYQFGKLTAEKDLSSAFDYQISATGGLGINILKDDRQSLSTEIGAGYRFSKEKVEPQDTTNELVGTLAAFYEYKITPSVRFNQDLGYEFGQDSRTFRSRTALTTDLTKHFAASASYNIKDIQADIGNSRDSLLSLGLNYKY</sequence>
<gene>
    <name evidence="2" type="ORF">I2F25_05165</name>
</gene>
<proteinExistence type="predicted"/>
<reference evidence="2 3" key="1">
    <citation type="submission" date="2019-08" db="EMBL/GenBank/DDBJ databases">
        <title>Five species of Acinetobacter isolated from floral nectar and animal pollinators.</title>
        <authorList>
            <person name="Hendry T.A."/>
        </authorList>
    </citation>
    <scope>NUCLEOTIDE SEQUENCE [LARGE SCALE GENOMIC DNA]</scope>
    <source>
        <strain evidence="2 3">MD18.27</strain>
    </source>
</reference>
<dbReference type="InterPro" id="IPR007433">
    <property type="entry name" value="DUF481"/>
</dbReference>
<comment type="caution">
    <text evidence="2">The sequence shown here is derived from an EMBL/GenBank/DDBJ whole genome shotgun (WGS) entry which is preliminary data.</text>
</comment>
<name>A0ABU6DTI6_9GAMM</name>
<organism evidence="2 3">
    <name type="scientific">Acinetobacter pollinis</name>
    <dbReference type="NCBI Taxonomy" id="2605270"/>
    <lineage>
        <taxon>Bacteria</taxon>
        <taxon>Pseudomonadati</taxon>
        <taxon>Pseudomonadota</taxon>
        <taxon>Gammaproteobacteria</taxon>
        <taxon>Moraxellales</taxon>
        <taxon>Moraxellaceae</taxon>
        <taxon>Acinetobacter</taxon>
    </lineage>
</organism>
<evidence type="ECO:0000313" key="3">
    <source>
        <dbReference type="Proteomes" id="UP001339883"/>
    </source>
</evidence>
<dbReference type="Proteomes" id="UP001339883">
    <property type="component" value="Unassembled WGS sequence"/>
</dbReference>
<dbReference type="EMBL" id="VTDN01000003">
    <property type="protein sequence ID" value="MEB5476449.1"/>
    <property type="molecule type" value="Genomic_DNA"/>
</dbReference>
<feature type="chain" id="PRO_5046945069" evidence="1">
    <location>
        <begin position="21"/>
        <end position="258"/>
    </location>
</feature>
<protein>
    <submittedName>
        <fullName evidence="2">DUF481 domain-containing protein</fullName>
    </submittedName>
</protein>
<dbReference type="RefSeq" id="WP_195770595.1">
    <property type="nucleotide sequence ID" value="NZ_VTDN01000003.1"/>
</dbReference>
<accession>A0ABU6DTI6</accession>
<keyword evidence="3" id="KW-1185">Reference proteome</keyword>